<reference evidence="2 3" key="1">
    <citation type="journal article" date="2014" name="Int. J. Syst. Evol. Microbiol.">
        <title>Phylogenomics and the dynamic genome evolution of the genus Streptococcus.</title>
        <authorList>
            <consortium name="The Broad Institute Genome Sequencing Platform"/>
            <person name="Richards V.P."/>
            <person name="Palmer S.R."/>
            <person name="Pavinski Bitar P.D."/>
            <person name="Qin X."/>
            <person name="Weinstock G.M."/>
            <person name="Highlander S.K."/>
            <person name="Town C.D."/>
            <person name="Burne R.A."/>
            <person name="Stanhope M.J."/>
        </authorList>
    </citation>
    <scope>NUCLEOTIDE SEQUENCE [LARGE SCALE GENOMIC DNA]</scope>
    <source>
        <strain evidence="2 3">CECT 5772</strain>
    </source>
</reference>
<evidence type="ECO:0000256" key="1">
    <source>
        <dbReference type="SAM" id="MobiDB-lite"/>
    </source>
</evidence>
<dbReference type="AlphaFoldDB" id="A0A922NTN1"/>
<dbReference type="EMBL" id="AWEX01000074">
    <property type="protein sequence ID" value="KED03980.1"/>
    <property type="molecule type" value="Genomic_DNA"/>
</dbReference>
<dbReference type="RefSeq" id="WP_037580966.1">
    <property type="nucleotide sequence ID" value="NZ_AWEX01000074.1"/>
</dbReference>
<sequence length="68" mass="8173">MTDGEIKQLQNKRKKPIIQSKQEERKKRDRCLYEKGAVNQKILKIIEKREQTEEENIEVQEEATDTEE</sequence>
<comment type="caution">
    <text evidence="2">The sequence shown here is derived from an EMBL/GenBank/DDBJ whole genome shotgun (WGS) entry which is preliminary data.</text>
</comment>
<organism evidence="2 3">
    <name type="scientific">Streptococcus equi subsp. ruminatorum CECT 5772</name>
    <dbReference type="NCBI Taxonomy" id="1051981"/>
    <lineage>
        <taxon>Bacteria</taxon>
        <taxon>Bacillati</taxon>
        <taxon>Bacillota</taxon>
        <taxon>Bacilli</taxon>
        <taxon>Lactobacillales</taxon>
        <taxon>Streptococcaceae</taxon>
        <taxon>Streptococcus</taxon>
    </lineage>
</organism>
<feature type="region of interest" description="Disordered" evidence="1">
    <location>
        <begin position="1"/>
        <end position="28"/>
    </location>
</feature>
<protein>
    <submittedName>
        <fullName evidence="2">Uncharacterized protein</fullName>
    </submittedName>
</protein>
<evidence type="ECO:0000313" key="3">
    <source>
        <dbReference type="Proteomes" id="UP000028704"/>
    </source>
</evidence>
<accession>A0A922NTN1</accession>
<name>A0A922NTN1_9STRE</name>
<gene>
    <name evidence="2" type="ORF">CECT5772_07659</name>
</gene>
<dbReference type="Proteomes" id="UP000028704">
    <property type="component" value="Unassembled WGS sequence"/>
</dbReference>
<evidence type="ECO:0000313" key="2">
    <source>
        <dbReference type="EMBL" id="KED03980.1"/>
    </source>
</evidence>
<proteinExistence type="predicted"/>